<evidence type="ECO:0000313" key="2">
    <source>
        <dbReference type="Proteomes" id="UP000828941"/>
    </source>
</evidence>
<keyword evidence="2" id="KW-1185">Reference proteome</keyword>
<sequence>MAENSEDDEIVFFEEGDLEENVEECSKSLIGKVIAERQINPKTLETVMRIVWGNPEGFKVLALEDNKFFFRFKVEGDLSQVPTDADNTEDHEAQTVKKEVELSSKEKDYLNKGNLIQQPRAGEGMRNPLTVHALKEICKSHSPDVVFLAETKNNEDKVQAWLKKCKFRNFVNVNPRSTARGLVLAWNDMVLLTNVTSDSFCIACDVLSAGSNNTISLVGIHASSDVAIRKDQFQRQGATIVWGDFNIVLYEHEKKGGAVLDGNTMNDFKEFLMLPIRRFDLQW</sequence>
<accession>A0ACB9LPJ9</accession>
<name>A0ACB9LPJ9_BAUVA</name>
<comment type="caution">
    <text evidence="1">The sequence shown here is derived from an EMBL/GenBank/DDBJ whole genome shotgun (WGS) entry which is preliminary data.</text>
</comment>
<dbReference type="Proteomes" id="UP000828941">
    <property type="component" value="Chromosome 11"/>
</dbReference>
<dbReference type="EMBL" id="CM039436">
    <property type="protein sequence ID" value="KAI4313183.1"/>
    <property type="molecule type" value="Genomic_DNA"/>
</dbReference>
<proteinExistence type="predicted"/>
<gene>
    <name evidence="1" type="ORF">L6164_026181</name>
</gene>
<reference evidence="1 2" key="1">
    <citation type="journal article" date="2022" name="DNA Res.">
        <title>Chromosomal-level genome assembly of the orchid tree Bauhinia variegata (Leguminosae; Cercidoideae) supports the allotetraploid origin hypothesis of Bauhinia.</title>
        <authorList>
            <person name="Zhong Y."/>
            <person name="Chen Y."/>
            <person name="Zheng D."/>
            <person name="Pang J."/>
            <person name="Liu Y."/>
            <person name="Luo S."/>
            <person name="Meng S."/>
            <person name="Qian L."/>
            <person name="Wei D."/>
            <person name="Dai S."/>
            <person name="Zhou R."/>
        </authorList>
    </citation>
    <scope>NUCLEOTIDE SEQUENCE [LARGE SCALE GENOMIC DNA]</scope>
    <source>
        <strain evidence="1">BV-YZ2020</strain>
    </source>
</reference>
<evidence type="ECO:0000313" key="1">
    <source>
        <dbReference type="EMBL" id="KAI4313183.1"/>
    </source>
</evidence>
<organism evidence="1 2">
    <name type="scientific">Bauhinia variegata</name>
    <name type="common">Purple orchid tree</name>
    <name type="synonym">Phanera variegata</name>
    <dbReference type="NCBI Taxonomy" id="167791"/>
    <lineage>
        <taxon>Eukaryota</taxon>
        <taxon>Viridiplantae</taxon>
        <taxon>Streptophyta</taxon>
        <taxon>Embryophyta</taxon>
        <taxon>Tracheophyta</taxon>
        <taxon>Spermatophyta</taxon>
        <taxon>Magnoliopsida</taxon>
        <taxon>eudicotyledons</taxon>
        <taxon>Gunneridae</taxon>
        <taxon>Pentapetalae</taxon>
        <taxon>rosids</taxon>
        <taxon>fabids</taxon>
        <taxon>Fabales</taxon>
        <taxon>Fabaceae</taxon>
        <taxon>Cercidoideae</taxon>
        <taxon>Cercideae</taxon>
        <taxon>Bauhiniinae</taxon>
        <taxon>Bauhinia</taxon>
    </lineage>
</organism>
<protein>
    <submittedName>
        <fullName evidence="1">Uncharacterized protein</fullName>
    </submittedName>
</protein>